<sequence length="463" mass="52079">MSFDQASPLQSRSFWQHAYGEYSPNSPLAEDLKVDVAIVGGGFTGLNTAWQFKKDNPNARVVVLEAAIIGFGASGRNAGFSTKMFGLEPEVVLLRWGKQKMIDAHHYLKLAVAHTKHLIEDNGFQSDYEHRGLVRATYTKQQLGRMQKTYELFQNLGIDEDMVWRGAEQFRQDFHSERFAGGIYESNTGYLNPCKQVRALKSLAESAGVSIYETTPVTKIERTSSAIVVTTPNGKITSDKLVIATNAYTRQVPGPQRLRSRQYPLWTYQIVTEPLSDAQWDSIGWKERQSFGDNRQMLHYFRPTTDGRIIMGGGDVIPYRTGAKEEIPAPAAWQHCEEHLKWIYPQLKNIRIDYRWGGPVSVTMDAAPEISFIEDERMIYSGGCFGHGVALTHLNGRTIADLLEGKKTELTEFWIVNRKSLSMSSDTLSFLGGGVARGALKAWDWWEERSLKGGRVETAVVGR</sequence>
<dbReference type="PANTHER" id="PTHR13847">
    <property type="entry name" value="SARCOSINE DEHYDROGENASE-RELATED"/>
    <property type="match status" value="1"/>
</dbReference>
<dbReference type="EMBL" id="JAMXHT010000002">
    <property type="protein sequence ID" value="MCO5397798.1"/>
    <property type="molecule type" value="Genomic_DNA"/>
</dbReference>
<feature type="domain" description="FAD dependent oxidoreductase" evidence="2">
    <location>
        <begin position="35"/>
        <end position="402"/>
    </location>
</feature>
<keyword evidence="4" id="KW-1185">Reference proteome</keyword>
<dbReference type="Proteomes" id="UP001162811">
    <property type="component" value="Unassembled WGS sequence"/>
</dbReference>
<evidence type="ECO:0000256" key="1">
    <source>
        <dbReference type="ARBA" id="ARBA00023002"/>
    </source>
</evidence>
<comment type="caution">
    <text evidence="3">The sequence shown here is derived from an EMBL/GenBank/DDBJ whole genome shotgun (WGS) entry which is preliminary data.</text>
</comment>
<proteinExistence type="predicted"/>
<evidence type="ECO:0000313" key="3">
    <source>
        <dbReference type="EMBL" id="MCO5397798.1"/>
    </source>
</evidence>
<accession>A0ABT1AHC2</accession>
<reference evidence="3" key="2">
    <citation type="journal article" date="2023" name="Front. Microbiol.">
        <title>Ralstonia chuxiongensis sp. nov., Ralstonia mojiangensis sp. nov., and Ralstonia soli sp. nov., isolated from tobacco fields, are three novel species in the family Burkholderiaceae.</title>
        <authorList>
            <person name="Lu C.H."/>
            <person name="Zhang Y.Y."/>
            <person name="Jiang N."/>
            <person name="Chen W."/>
            <person name="Shao X."/>
            <person name="Zhao Z.M."/>
            <person name="Lu W.L."/>
            <person name="Hu X."/>
            <person name="Xi Y.X."/>
            <person name="Zou S.Y."/>
            <person name="Wei Q.J."/>
            <person name="Lin Z.L."/>
            <person name="Gong L."/>
            <person name="Gai X.T."/>
            <person name="Zhang L.Q."/>
            <person name="Li J.Y."/>
            <person name="Jin Y."/>
            <person name="Xia Z.Y."/>
        </authorList>
    </citation>
    <scope>NUCLEOTIDE SEQUENCE</scope>
    <source>
        <strain evidence="3">21MJYT02-11</strain>
    </source>
</reference>
<dbReference type="Pfam" id="PF01266">
    <property type="entry name" value="DAO"/>
    <property type="match status" value="1"/>
</dbReference>
<gene>
    <name evidence="3" type="ORF">NG900_06225</name>
</gene>
<organism evidence="3 4">
    <name type="scientific">Ralstonia soli</name>
    <dbReference type="NCBI Taxonomy" id="2953896"/>
    <lineage>
        <taxon>Bacteria</taxon>
        <taxon>Pseudomonadati</taxon>
        <taxon>Pseudomonadota</taxon>
        <taxon>Betaproteobacteria</taxon>
        <taxon>Burkholderiales</taxon>
        <taxon>Burkholderiaceae</taxon>
        <taxon>Ralstonia</taxon>
    </lineage>
</organism>
<evidence type="ECO:0000313" key="4">
    <source>
        <dbReference type="Proteomes" id="UP001162811"/>
    </source>
</evidence>
<dbReference type="Gene3D" id="3.50.50.60">
    <property type="entry name" value="FAD/NAD(P)-binding domain"/>
    <property type="match status" value="1"/>
</dbReference>
<protein>
    <submittedName>
        <fullName evidence="3">FAD-binding oxidoreductase</fullName>
    </submittedName>
</protein>
<evidence type="ECO:0000259" key="2">
    <source>
        <dbReference type="Pfam" id="PF01266"/>
    </source>
</evidence>
<keyword evidence="1" id="KW-0560">Oxidoreductase</keyword>
<dbReference type="InterPro" id="IPR006076">
    <property type="entry name" value="FAD-dep_OxRdtase"/>
</dbReference>
<dbReference type="SUPFAM" id="SSF51905">
    <property type="entry name" value="FAD/NAD(P)-binding domain"/>
    <property type="match status" value="1"/>
</dbReference>
<dbReference type="InterPro" id="IPR036188">
    <property type="entry name" value="FAD/NAD-bd_sf"/>
</dbReference>
<dbReference type="RefSeq" id="WP_252678021.1">
    <property type="nucleotide sequence ID" value="NZ_JAMXHT010000002.1"/>
</dbReference>
<dbReference type="Gene3D" id="3.30.9.10">
    <property type="entry name" value="D-Amino Acid Oxidase, subunit A, domain 2"/>
    <property type="match status" value="1"/>
</dbReference>
<dbReference type="PANTHER" id="PTHR13847:SF281">
    <property type="entry name" value="FAD DEPENDENT OXIDOREDUCTASE DOMAIN-CONTAINING PROTEIN"/>
    <property type="match status" value="1"/>
</dbReference>
<name>A0ABT1AHC2_9RALS</name>
<reference evidence="3" key="1">
    <citation type="submission" date="2022-06" db="EMBL/GenBank/DDBJ databases">
        <authorList>
            <person name="Lu C.-H."/>
        </authorList>
    </citation>
    <scope>NUCLEOTIDE SEQUENCE</scope>
    <source>
        <strain evidence="3">21MJYT02-11</strain>
    </source>
</reference>